<dbReference type="OrthoDB" id="6278121at2759"/>
<evidence type="ECO:0008006" key="4">
    <source>
        <dbReference type="Google" id="ProtNLM"/>
    </source>
</evidence>
<dbReference type="Proteomes" id="UP000053766">
    <property type="component" value="Unassembled WGS sequence"/>
</dbReference>
<evidence type="ECO:0000313" key="2">
    <source>
        <dbReference type="EMBL" id="KJH50186.1"/>
    </source>
</evidence>
<reference evidence="3" key="2">
    <citation type="journal article" date="2016" name="Sci. Rep.">
        <title>Dictyocaulus viviparus genome, variome and transcriptome elucidate lungworm biology and support future intervention.</title>
        <authorList>
            <person name="McNulty S.N."/>
            <person name="Strube C."/>
            <person name="Rosa B.A."/>
            <person name="Martin J.C."/>
            <person name="Tyagi R."/>
            <person name="Choi Y.J."/>
            <person name="Wang Q."/>
            <person name="Hallsworth Pepin K."/>
            <person name="Zhang X."/>
            <person name="Ozersky P."/>
            <person name="Wilson R.K."/>
            <person name="Sternberg P.W."/>
            <person name="Gasser R.B."/>
            <person name="Mitreva M."/>
        </authorList>
    </citation>
    <scope>NUCLEOTIDE SEQUENCE [LARGE SCALE GENOMIC DNA]</scope>
    <source>
        <strain evidence="3">HannoverDv2000</strain>
    </source>
</reference>
<proteinExistence type="predicted"/>
<accession>A0A0D8Y6J3</accession>
<keyword evidence="1" id="KW-0732">Signal</keyword>
<protein>
    <recommendedName>
        <fullName evidence="4">Secreted protein</fullName>
    </recommendedName>
</protein>
<evidence type="ECO:0000313" key="3">
    <source>
        <dbReference type="Proteomes" id="UP000053766"/>
    </source>
</evidence>
<evidence type="ECO:0000256" key="1">
    <source>
        <dbReference type="SAM" id="SignalP"/>
    </source>
</evidence>
<sequence length="124" mass="13822">MNMLWLVTMVKMMVIVDFVAAFECYTCNPRKGHRCVEQMPKGTRSDWSTRSSPAPPSQMAPTLLCVCTLPLCNAGHFSTVVENTMLNHLPRQLLPSREEKKVAVNSVRDHPAYGLAEQLADAGF</sequence>
<gene>
    <name evidence="2" type="ORF">DICVIV_03694</name>
</gene>
<dbReference type="EMBL" id="KN716213">
    <property type="protein sequence ID" value="KJH50186.1"/>
    <property type="molecule type" value="Genomic_DNA"/>
</dbReference>
<feature type="signal peptide" evidence="1">
    <location>
        <begin position="1"/>
        <end position="21"/>
    </location>
</feature>
<feature type="chain" id="PRO_5002336239" description="Secreted protein" evidence="1">
    <location>
        <begin position="22"/>
        <end position="124"/>
    </location>
</feature>
<keyword evidence="3" id="KW-1185">Reference proteome</keyword>
<organism evidence="2 3">
    <name type="scientific">Dictyocaulus viviparus</name>
    <name type="common">Bovine lungworm</name>
    <dbReference type="NCBI Taxonomy" id="29172"/>
    <lineage>
        <taxon>Eukaryota</taxon>
        <taxon>Metazoa</taxon>
        <taxon>Ecdysozoa</taxon>
        <taxon>Nematoda</taxon>
        <taxon>Chromadorea</taxon>
        <taxon>Rhabditida</taxon>
        <taxon>Rhabditina</taxon>
        <taxon>Rhabditomorpha</taxon>
        <taxon>Strongyloidea</taxon>
        <taxon>Metastrongylidae</taxon>
        <taxon>Dictyocaulus</taxon>
    </lineage>
</organism>
<reference evidence="2 3" key="1">
    <citation type="submission" date="2013-11" db="EMBL/GenBank/DDBJ databases">
        <title>Draft genome of the bovine lungworm Dictyocaulus viviparus.</title>
        <authorList>
            <person name="Mitreva M."/>
        </authorList>
    </citation>
    <scope>NUCLEOTIDE SEQUENCE [LARGE SCALE GENOMIC DNA]</scope>
    <source>
        <strain evidence="2 3">HannoverDv2000</strain>
    </source>
</reference>
<name>A0A0D8Y6J3_DICVI</name>
<dbReference type="AlphaFoldDB" id="A0A0D8Y6J3"/>